<reference evidence="5" key="4">
    <citation type="journal article" date="2015" name="G3 (Bethesda)">
        <title>Genome sequences of three phytopathogenic species of the Magnaporthaceae family of fungi.</title>
        <authorList>
            <person name="Okagaki L.H."/>
            <person name="Nunes C.C."/>
            <person name="Sailsbery J."/>
            <person name="Clay B."/>
            <person name="Brown D."/>
            <person name="John T."/>
            <person name="Oh Y."/>
            <person name="Young N."/>
            <person name="Fitzgerald M."/>
            <person name="Haas B.J."/>
            <person name="Zeng Q."/>
            <person name="Young S."/>
            <person name="Adiconis X."/>
            <person name="Fan L."/>
            <person name="Levin J.Z."/>
            <person name="Mitchell T.K."/>
            <person name="Okubara P.A."/>
            <person name="Farman M.L."/>
            <person name="Kohn L.M."/>
            <person name="Birren B."/>
            <person name="Ma L.-J."/>
            <person name="Dean R.A."/>
        </authorList>
    </citation>
    <scope>NUCLEOTIDE SEQUENCE</scope>
    <source>
        <strain evidence="5">ATCC 64411 / 73-15</strain>
    </source>
</reference>
<dbReference type="InterPro" id="IPR013328">
    <property type="entry name" value="6PGD_dom2"/>
</dbReference>
<dbReference type="InterPro" id="IPR008927">
    <property type="entry name" value="6-PGluconate_DH-like_C_sf"/>
</dbReference>
<dbReference type="PANTHER" id="PTHR43765">
    <property type="entry name" value="2-DEHYDROPANTOATE 2-REDUCTASE-RELATED"/>
    <property type="match status" value="1"/>
</dbReference>
<sequence length="68" mass="7326">MLQDARAGRETEIDYINGYVVSSAVKLGLPAPVNATLVAMLKRRETATEAEMVARFARATKSTTVSTP</sequence>
<keyword evidence="6" id="KW-1185">Reference proteome</keyword>
<dbReference type="VEuPathDB" id="FungiDB:MAPG_05703"/>
<dbReference type="GO" id="GO:0005737">
    <property type="term" value="C:cytoplasm"/>
    <property type="evidence" value="ECO:0007669"/>
    <property type="project" value="TreeGrafter"/>
</dbReference>
<dbReference type="InterPro" id="IPR013752">
    <property type="entry name" value="KPA_reductase"/>
</dbReference>
<evidence type="ECO:0000256" key="2">
    <source>
        <dbReference type="ARBA" id="ARBA00023002"/>
    </source>
</evidence>
<evidence type="ECO:0000313" key="6">
    <source>
        <dbReference type="Proteomes" id="UP000011715"/>
    </source>
</evidence>
<feature type="domain" description="Ketopantoate reductase C-terminal" evidence="3">
    <location>
        <begin position="1"/>
        <end position="45"/>
    </location>
</feature>
<reference evidence="4" key="1">
    <citation type="submission" date="2010-05" db="EMBL/GenBank/DDBJ databases">
        <title>The Genome Sequence of Magnaporthe poae strain ATCC 64411.</title>
        <authorList>
            <consortium name="The Broad Institute Genome Sequencing Platform"/>
            <consortium name="Broad Institute Genome Sequencing Center for Infectious Disease"/>
            <person name="Ma L.-J."/>
            <person name="Dead R."/>
            <person name="Young S."/>
            <person name="Zeng Q."/>
            <person name="Koehrsen M."/>
            <person name="Alvarado L."/>
            <person name="Berlin A."/>
            <person name="Chapman S.B."/>
            <person name="Chen Z."/>
            <person name="Freedman E."/>
            <person name="Gellesch M."/>
            <person name="Goldberg J."/>
            <person name="Griggs A."/>
            <person name="Gujja S."/>
            <person name="Heilman E.R."/>
            <person name="Heiman D."/>
            <person name="Hepburn T."/>
            <person name="Howarth C."/>
            <person name="Jen D."/>
            <person name="Larson L."/>
            <person name="Mehta T."/>
            <person name="Neiman D."/>
            <person name="Pearson M."/>
            <person name="Roberts A."/>
            <person name="Saif S."/>
            <person name="Shea T."/>
            <person name="Shenoy N."/>
            <person name="Sisk P."/>
            <person name="Stolte C."/>
            <person name="Sykes S."/>
            <person name="Walk T."/>
            <person name="White J."/>
            <person name="Yandava C."/>
            <person name="Haas B."/>
            <person name="Nusbaum C."/>
            <person name="Birren B."/>
        </authorList>
    </citation>
    <scope>NUCLEOTIDE SEQUENCE</scope>
    <source>
        <strain evidence="4">ATCC 64411</strain>
    </source>
</reference>
<keyword evidence="2" id="KW-0560">Oxidoreductase</keyword>
<reference evidence="5" key="5">
    <citation type="submission" date="2015-06" db="UniProtKB">
        <authorList>
            <consortium name="EnsemblFungi"/>
        </authorList>
    </citation>
    <scope>IDENTIFICATION</scope>
    <source>
        <strain evidence="5">ATCC 64411</strain>
    </source>
</reference>
<dbReference type="EMBL" id="ADBL01001367">
    <property type="status" value="NOT_ANNOTATED_CDS"/>
    <property type="molecule type" value="Genomic_DNA"/>
</dbReference>
<dbReference type="EnsemblFungi" id="MAPG_05703T0">
    <property type="protein sequence ID" value="MAPG_05703T0"/>
    <property type="gene ID" value="MAPG_05703"/>
</dbReference>
<dbReference type="AlphaFoldDB" id="A0A0C4E037"/>
<keyword evidence="1" id="KW-0521">NADP</keyword>
<proteinExistence type="predicted"/>
<dbReference type="Gene3D" id="1.10.1040.10">
    <property type="entry name" value="N-(1-d-carboxylethyl)-l-norvaline Dehydrogenase, domain 2"/>
    <property type="match status" value="1"/>
</dbReference>
<reference evidence="6" key="2">
    <citation type="submission" date="2010-05" db="EMBL/GenBank/DDBJ databases">
        <title>The genome sequence of Magnaporthe poae strain ATCC 64411.</title>
        <authorList>
            <person name="Ma L.-J."/>
            <person name="Dead R."/>
            <person name="Young S."/>
            <person name="Zeng Q."/>
            <person name="Koehrsen M."/>
            <person name="Alvarado L."/>
            <person name="Berlin A."/>
            <person name="Chapman S.B."/>
            <person name="Chen Z."/>
            <person name="Freedman E."/>
            <person name="Gellesch M."/>
            <person name="Goldberg J."/>
            <person name="Griggs A."/>
            <person name="Gujja S."/>
            <person name="Heilman E.R."/>
            <person name="Heiman D."/>
            <person name="Hepburn T."/>
            <person name="Howarth C."/>
            <person name="Jen D."/>
            <person name="Larson L."/>
            <person name="Mehta T."/>
            <person name="Neiman D."/>
            <person name="Pearson M."/>
            <person name="Roberts A."/>
            <person name="Saif S."/>
            <person name="Shea T."/>
            <person name="Shenoy N."/>
            <person name="Sisk P."/>
            <person name="Stolte C."/>
            <person name="Sykes S."/>
            <person name="Walk T."/>
            <person name="White J."/>
            <person name="Yandava C."/>
            <person name="Haas B."/>
            <person name="Nusbaum C."/>
            <person name="Birren B."/>
        </authorList>
    </citation>
    <scope>NUCLEOTIDE SEQUENCE [LARGE SCALE GENOMIC DNA]</scope>
    <source>
        <strain evidence="6">ATCC 64411 / 73-15</strain>
    </source>
</reference>
<evidence type="ECO:0000259" key="3">
    <source>
        <dbReference type="Pfam" id="PF08546"/>
    </source>
</evidence>
<dbReference type="EMBL" id="GL876969">
    <property type="protein sequence ID" value="KLU86691.1"/>
    <property type="molecule type" value="Genomic_DNA"/>
</dbReference>
<dbReference type="Proteomes" id="UP000011715">
    <property type="component" value="Unassembled WGS sequence"/>
</dbReference>
<dbReference type="GO" id="GO:0050661">
    <property type="term" value="F:NADP binding"/>
    <property type="evidence" value="ECO:0007669"/>
    <property type="project" value="TreeGrafter"/>
</dbReference>
<dbReference type="PANTHER" id="PTHR43765:SF2">
    <property type="entry name" value="2-DEHYDROPANTOATE 2-REDUCTASE"/>
    <property type="match status" value="1"/>
</dbReference>
<evidence type="ECO:0000256" key="1">
    <source>
        <dbReference type="ARBA" id="ARBA00022857"/>
    </source>
</evidence>
<organism evidence="5 6">
    <name type="scientific">Magnaporthiopsis poae (strain ATCC 64411 / 73-15)</name>
    <name type="common">Kentucky bluegrass fungus</name>
    <name type="synonym">Magnaporthe poae</name>
    <dbReference type="NCBI Taxonomy" id="644358"/>
    <lineage>
        <taxon>Eukaryota</taxon>
        <taxon>Fungi</taxon>
        <taxon>Dikarya</taxon>
        <taxon>Ascomycota</taxon>
        <taxon>Pezizomycotina</taxon>
        <taxon>Sordariomycetes</taxon>
        <taxon>Sordariomycetidae</taxon>
        <taxon>Magnaporthales</taxon>
        <taxon>Magnaporthaceae</taxon>
        <taxon>Magnaporthiopsis</taxon>
    </lineage>
</organism>
<dbReference type="InterPro" id="IPR050838">
    <property type="entry name" value="Ketopantoate_reductase"/>
</dbReference>
<dbReference type="Pfam" id="PF08546">
    <property type="entry name" value="ApbA_C"/>
    <property type="match status" value="1"/>
</dbReference>
<gene>
    <name evidence="4" type="ORF">MAPG_05703</name>
</gene>
<dbReference type="SUPFAM" id="SSF48179">
    <property type="entry name" value="6-phosphogluconate dehydrogenase C-terminal domain-like"/>
    <property type="match status" value="1"/>
</dbReference>
<accession>A0A0C4E037</accession>
<protein>
    <submittedName>
        <fullName evidence="4">2-dehydropantoate 2-reductase</fullName>
    </submittedName>
</protein>
<dbReference type="STRING" id="644358.A0A0C4E037"/>
<evidence type="ECO:0000313" key="5">
    <source>
        <dbReference type="EnsemblFungi" id="MAPG_05703T0"/>
    </source>
</evidence>
<evidence type="ECO:0000313" key="4">
    <source>
        <dbReference type="EMBL" id="KLU86691.1"/>
    </source>
</evidence>
<name>A0A0C4E037_MAGP6</name>
<reference evidence="4" key="3">
    <citation type="submission" date="2011-03" db="EMBL/GenBank/DDBJ databases">
        <title>Annotation of Magnaporthe poae ATCC 64411.</title>
        <authorList>
            <person name="Ma L.-J."/>
            <person name="Dead R."/>
            <person name="Young S.K."/>
            <person name="Zeng Q."/>
            <person name="Gargeya S."/>
            <person name="Fitzgerald M."/>
            <person name="Haas B."/>
            <person name="Abouelleil A."/>
            <person name="Alvarado L."/>
            <person name="Arachchi H.M."/>
            <person name="Berlin A."/>
            <person name="Brown A."/>
            <person name="Chapman S.B."/>
            <person name="Chen Z."/>
            <person name="Dunbar C."/>
            <person name="Freedman E."/>
            <person name="Gearin G."/>
            <person name="Gellesch M."/>
            <person name="Goldberg J."/>
            <person name="Griggs A."/>
            <person name="Gujja S."/>
            <person name="Heiman D."/>
            <person name="Howarth C."/>
            <person name="Larson L."/>
            <person name="Lui A."/>
            <person name="MacDonald P.J.P."/>
            <person name="Mehta T."/>
            <person name="Montmayeur A."/>
            <person name="Murphy C."/>
            <person name="Neiman D."/>
            <person name="Pearson M."/>
            <person name="Priest M."/>
            <person name="Roberts A."/>
            <person name="Saif S."/>
            <person name="Shea T."/>
            <person name="Shenoy N."/>
            <person name="Sisk P."/>
            <person name="Stolte C."/>
            <person name="Sykes S."/>
            <person name="Yandava C."/>
            <person name="Wortman J."/>
            <person name="Nusbaum C."/>
            <person name="Birren B."/>
        </authorList>
    </citation>
    <scope>NUCLEOTIDE SEQUENCE</scope>
    <source>
        <strain evidence="4">ATCC 64411</strain>
    </source>
</reference>
<dbReference type="eggNOG" id="ENOG502QPT5">
    <property type="taxonomic scope" value="Eukaryota"/>
</dbReference>
<dbReference type="GO" id="GO:0008677">
    <property type="term" value="F:2-dehydropantoate 2-reductase activity"/>
    <property type="evidence" value="ECO:0007669"/>
    <property type="project" value="TreeGrafter"/>
</dbReference>
<dbReference type="OrthoDB" id="7202371at2759"/>